<dbReference type="GO" id="GO:0042981">
    <property type="term" value="P:regulation of apoptotic process"/>
    <property type="evidence" value="ECO:0007669"/>
    <property type="project" value="InterPro"/>
</dbReference>
<evidence type="ECO:0000313" key="3">
    <source>
        <dbReference type="RefSeq" id="XP_035663492.1"/>
    </source>
</evidence>
<dbReference type="CDD" id="cd00045">
    <property type="entry name" value="DED"/>
    <property type="match status" value="1"/>
</dbReference>
<sequence length="300" mass="33799">MAQLTKKAQLYLKISQNLIRDEVQDLRDLLVHDRILGRAQVDGATVLQLFKMLEDNKTISEGNLGFLEQVLRVLGQGTLADDVKQFEQEQKTKGATEQLAAAVQPSPDVQVEQVTSQMASLGTTGQPKKSQVRYQTKVERVKSAPGGLRSSAYNQDPKANLKVLLAKVKTPTAKKDKKQQFDLCCQIGDLYRTKLNDFQSALQHYQCMLECAQALSDNTKQAKAYSRQGLTYDMLVAKATRKKTEEMDIYCELGDLHRQQLNEPQVSYTYYTEMLALARDLGRKEEKQKAYKGLDRLAGT</sequence>
<reference evidence="2" key="1">
    <citation type="journal article" date="2020" name="Nat. Ecol. Evol.">
        <title>Deeply conserved synteny resolves early events in vertebrate evolution.</title>
        <authorList>
            <person name="Simakov O."/>
            <person name="Marletaz F."/>
            <person name="Yue J.X."/>
            <person name="O'Connell B."/>
            <person name="Jenkins J."/>
            <person name="Brandt A."/>
            <person name="Calef R."/>
            <person name="Tung C.H."/>
            <person name="Huang T.K."/>
            <person name="Schmutz J."/>
            <person name="Satoh N."/>
            <person name="Yu J.K."/>
            <person name="Putnam N.H."/>
            <person name="Green R.E."/>
            <person name="Rokhsar D.S."/>
        </authorList>
    </citation>
    <scope>NUCLEOTIDE SEQUENCE [LARGE SCALE GENOMIC DNA]</scope>
    <source>
        <strain evidence="2">S238N-H82</strain>
    </source>
</reference>
<organism evidence="2 3">
    <name type="scientific">Branchiostoma floridae</name>
    <name type="common">Florida lancelet</name>
    <name type="synonym">Amphioxus</name>
    <dbReference type="NCBI Taxonomy" id="7739"/>
    <lineage>
        <taxon>Eukaryota</taxon>
        <taxon>Metazoa</taxon>
        <taxon>Chordata</taxon>
        <taxon>Cephalochordata</taxon>
        <taxon>Leptocardii</taxon>
        <taxon>Amphioxiformes</taxon>
        <taxon>Branchiostomatidae</taxon>
        <taxon>Branchiostoma</taxon>
    </lineage>
</organism>
<dbReference type="Pfam" id="PF01335">
    <property type="entry name" value="DED"/>
    <property type="match status" value="1"/>
</dbReference>
<gene>
    <name evidence="3" type="primary">LOC118407178</name>
</gene>
<dbReference type="RefSeq" id="XP_035663492.1">
    <property type="nucleotide sequence ID" value="XM_035807599.1"/>
</dbReference>
<dbReference type="PANTHER" id="PTHR10098">
    <property type="entry name" value="RAPSYN-RELATED"/>
    <property type="match status" value="1"/>
</dbReference>
<dbReference type="SUPFAM" id="SSF48452">
    <property type="entry name" value="TPR-like"/>
    <property type="match status" value="1"/>
</dbReference>
<dbReference type="Gene3D" id="1.25.40.10">
    <property type="entry name" value="Tetratricopeptide repeat domain"/>
    <property type="match status" value="1"/>
</dbReference>
<dbReference type="InterPro" id="IPR011029">
    <property type="entry name" value="DEATH-like_dom_sf"/>
</dbReference>
<dbReference type="SUPFAM" id="SSF47986">
    <property type="entry name" value="DEATH domain"/>
    <property type="match status" value="1"/>
</dbReference>
<dbReference type="InterPro" id="IPR001875">
    <property type="entry name" value="DED_dom"/>
</dbReference>
<feature type="domain" description="DED" evidence="1">
    <location>
        <begin position="6"/>
        <end position="85"/>
    </location>
</feature>
<protein>
    <submittedName>
        <fullName evidence="3">Uncharacterized protein LOC118407178</fullName>
    </submittedName>
</protein>
<accession>A0A9J7HS97</accession>
<dbReference type="AlphaFoldDB" id="A0A9J7HS97"/>
<name>A0A9J7HS97_BRAFL</name>
<dbReference type="OrthoDB" id="10541349at2759"/>
<dbReference type="PROSITE" id="PS50168">
    <property type="entry name" value="DED"/>
    <property type="match status" value="1"/>
</dbReference>
<dbReference type="GeneID" id="118407178"/>
<proteinExistence type="predicted"/>
<dbReference type="Proteomes" id="UP000001554">
    <property type="component" value="Chromosome 19"/>
</dbReference>
<evidence type="ECO:0000313" key="2">
    <source>
        <dbReference type="Proteomes" id="UP000001554"/>
    </source>
</evidence>
<reference evidence="3" key="2">
    <citation type="submission" date="2025-08" db="UniProtKB">
        <authorList>
            <consortium name="RefSeq"/>
        </authorList>
    </citation>
    <scope>IDENTIFICATION</scope>
    <source>
        <strain evidence="3">S238N-H82</strain>
        <tissue evidence="3">Testes</tissue>
    </source>
</reference>
<dbReference type="InterPro" id="IPR011990">
    <property type="entry name" value="TPR-like_helical_dom_sf"/>
</dbReference>
<dbReference type="OMA" id="DHATSHF"/>
<dbReference type="PANTHER" id="PTHR10098:SF106">
    <property type="entry name" value="TETRATRICOPEPTIDE REPEAT PROTEIN 28-LIKE PROTEIN"/>
    <property type="match status" value="1"/>
</dbReference>
<keyword evidence="2" id="KW-1185">Reference proteome</keyword>
<dbReference type="Gene3D" id="1.10.533.10">
    <property type="entry name" value="Death Domain, Fas"/>
    <property type="match status" value="1"/>
</dbReference>
<evidence type="ECO:0000259" key="1">
    <source>
        <dbReference type="PROSITE" id="PS50168"/>
    </source>
</evidence>
<dbReference type="KEGG" id="bfo:118407178"/>